<evidence type="ECO:0000256" key="9">
    <source>
        <dbReference type="ARBA" id="ARBA00023012"/>
    </source>
</evidence>
<dbReference type="InterPro" id="IPR036890">
    <property type="entry name" value="HATPase_C_sf"/>
</dbReference>
<dbReference type="Gene3D" id="1.10.287.130">
    <property type="match status" value="1"/>
</dbReference>
<dbReference type="Pfam" id="PF02518">
    <property type="entry name" value="HATPase_c"/>
    <property type="match status" value="1"/>
</dbReference>
<comment type="caution">
    <text evidence="13">The sequence shown here is derived from an EMBL/GenBank/DDBJ whole genome shotgun (WGS) entry which is preliminary data.</text>
</comment>
<dbReference type="InterPro" id="IPR003660">
    <property type="entry name" value="HAMP_dom"/>
</dbReference>
<organism evidence="13 14">
    <name type="scientific">Kribbella karoonensis</name>
    <dbReference type="NCBI Taxonomy" id="324851"/>
    <lineage>
        <taxon>Bacteria</taxon>
        <taxon>Bacillati</taxon>
        <taxon>Actinomycetota</taxon>
        <taxon>Actinomycetes</taxon>
        <taxon>Propionibacteriales</taxon>
        <taxon>Kribbellaceae</taxon>
        <taxon>Kribbella</taxon>
    </lineage>
</organism>
<dbReference type="InterPro" id="IPR005467">
    <property type="entry name" value="His_kinase_dom"/>
</dbReference>
<evidence type="ECO:0000256" key="1">
    <source>
        <dbReference type="ARBA" id="ARBA00000085"/>
    </source>
</evidence>
<dbReference type="Proteomes" id="UP001500190">
    <property type="component" value="Unassembled WGS sequence"/>
</dbReference>
<keyword evidence="9" id="KW-0902">Two-component regulatory system</keyword>
<dbReference type="PROSITE" id="PS50885">
    <property type="entry name" value="HAMP"/>
    <property type="match status" value="1"/>
</dbReference>
<keyword evidence="5" id="KW-0808">Transferase</keyword>
<protein>
    <recommendedName>
        <fullName evidence="3">histidine kinase</fullName>
        <ecNumber evidence="3">2.7.13.3</ecNumber>
    </recommendedName>
</protein>
<gene>
    <name evidence="13" type="ORF">GCM10009742_27570</name>
</gene>
<dbReference type="InterPro" id="IPR003594">
    <property type="entry name" value="HATPase_dom"/>
</dbReference>
<dbReference type="CDD" id="cd06225">
    <property type="entry name" value="HAMP"/>
    <property type="match status" value="1"/>
</dbReference>
<keyword evidence="10" id="KW-0472">Membrane</keyword>
<dbReference type="CDD" id="cd00082">
    <property type="entry name" value="HisKA"/>
    <property type="match status" value="1"/>
</dbReference>
<comment type="subcellular location">
    <subcellularLocation>
        <location evidence="2">Cell membrane</location>
    </subcellularLocation>
</comment>
<feature type="domain" description="HAMP" evidence="12">
    <location>
        <begin position="171"/>
        <end position="224"/>
    </location>
</feature>
<dbReference type="EMBL" id="BAAAND010000004">
    <property type="protein sequence ID" value="GAA1581440.1"/>
    <property type="molecule type" value="Genomic_DNA"/>
</dbReference>
<dbReference type="Gene3D" id="6.10.340.10">
    <property type="match status" value="1"/>
</dbReference>
<evidence type="ECO:0000256" key="10">
    <source>
        <dbReference type="SAM" id="Phobius"/>
    </source>
</evidence>
<evidence type="ECO:0000256" key="3">
    <source>
        <dbReference type="ARBA" id="ARBA00012438"/>
    </source>
</evidence>
<keyword evidence="4" id="KW-0597">Phosphoprotein</keyword>
<dbReference type="InterPro" id="IPR050428">
    <property type="entry name" value="TCS_sensor_his_kinase"/>
</dbReference>
<keyword evidence="7 13" id="KW-0418">Kinase</keyword>
<sequence length="413" mass="44685">MGLTGFRGRIVSLAVLTATLVVAVLVVLSHVLLTRATEADTRTLARTRAEAVAATVEVVAGELRLVEGTGDAFDTVAWVYADGRLIDGVLHPPTADDVQQLGRSGRNEFVTTRRFLLYGAPLPVQGRHVTVVVMVDLAPYERSEQRSLVMSLILGAFAIVLAGVIAYVGVSRSLHVVRRMSALADEWGDHDPDRRFRMGPPRDEFGELAQTFDRLLDRVSDAIADERRLTDEIAHELRTPMAVLRGEAQLAELTGSEVAPELVRAETDRLSTAVTAILDAARSRMPREASCLLAPVLEQIGYGELPPDLEVAVPADVAVAVLAPLLDNASHHARSAVSLTAEGYDDHVLVRVLDDGPGFREDDLERVFTPGHSRTNGHGLGLAVVRRIATATGITVRAIADGRGHVEVRFPRR</sequence>
<dbReference type="PANTHER" id="PTHR45436:SF5">
    <property type="entry name" value="SENSOR HISTIDINE KINASE TRCS"/>
    <property type="match status" value="1"/>
</dbReference>
<dbReference type="PANTHER" id="PTHR45436">
    <property type="entry name" value="SENSOR HISTIDINE KINASE YKOH"/>
    <property type="match status" value="1"/>
</dbReference>
<evidence type="ECO:0000256" key="6">
    <source>
        <dbReference type="ARBA" id="ARBA00022692"/>
    </source>
</evidence>
<keyword evidence="14" id="KW-1185">Reference proteome</keyword>
<dbReference type="SMART" id="SM00388">
    <property type="entry name" value="HisKA"/>
    <property type="match status" value="1"/>
</dbReference>
<comment type="catalytic activity">
    <reaction evidence="1">
        <text>ATP + protein L-histidine = ADP + protein N-phospho-L-histidine.</text>
        <dbReference type="EC" id="2.7.13.3"/>
    </reaction>
</comment>
<name>A0ABP4PL95_9ACTN</name>
<proteinExistence type="predicted"/>
<dbReference type="SMART" id="SM00387">
    <property type="entry name" value="HATPase_c"/>
    <property type="match status" value="1"/>
</dbReference>
<evidence type="ECO:0000259" key="12">
    <source>
        <dbReference type="PROSITE" id="PS50885"/>
    </source>
</evidence>
<dbReference type="EC" id="2.7.13.3" evidence="3"/>
<feature type="transmembrane region" description="Helical" evidence="10">
    <location>
        <begin position="148"/>
        <end position="170"/>
    </location>
</feature>
<reference evidence="14" key="1">
    <citation type="journal article" date="2019" name="Int. J. Syst. Evol. Microbiol.">
        <title>The Global Catalogue of Microorganisms (GCM) 10K type strain sequencing project: providing services to taxonomists for standard genome sequencing and annotation.</title>
        <authorList>
            <consortium name="The Broad Institute Genomics Platform"/>
            <consortium name="The Broad Institute Genome Sequencing Center for Infectious Disease"/>
            <person name="Wu L."/>
            <person name="Ma J."/>
        </authorList>
    </citation>
    <scope>NUCLEOTIDE SEQUENCE [LARGE SCALE GENOMIC DNA]</scope>
    <source>
        <strain evidence="14">JCM 14304</strain>
    </source>
</reference>
<dbReference type="PROSITE" id="PS50109">
    <property type="entry name" value="HIS_KIN"/>
    <property type="match status" value="1"/>
</dbReference>
<feature type="domain" description="Histidine kinase" evidence="11">
    <location>
        <begin position="232"/>
        <end position="413"/>
    </location>
</feature>
<evidence type="ECO:0000256" key="8">
    <source>
        <dbReference type="ARBA" id="ARBA00022989"/>
    </source>
</evidence>
<dbReference type="InterPro" id="IPR036097">
    <property type="entry name" value="HisK_dim/P_sf"/>
</dbReference>
<dbReference type="SUPFAM" id="SSF47384">
    <property type="entry name" value="Homodimeric domain of signal transducing histidine kinase"/>
    <property type="match status" value="1"/>
</dbReference>
<keyword evidence="6 10" id="KW-0812">Transmembrane</keyword>
<dbReference type="Pfam" id="PF00512">
    <property type="entry name" value="HisKA"/>
    <property type="match status" value="1"/>
</dbReference>
<evidence type="ECO:0000256" key="7">
    <source>
        <dbReference type="ARBA" id="ARBA00022777"/>
    </source>
</evidence>
<evidence type="ECO:0000313" key="13">
    <source>
        <dbReference type="EMBL" id="GAA1581440.1"/>
    </source>
</evidence>
<dbReference type="InterPro" id="IPR003661">
    <property type="entry name" value="HisK_dim/P_dom"/>
</dbReference>
<dbReference type="GO" id="GO:0016301">
    <property type="term" value="F:kinase activity"/>
    <property type="evidence" value="ECO:0007669"/>
    <property type="project" value="UniProtKB-KW"/>
</dbReference>
<evidence type="ECO:0000256" key="4">
    <source>
        <dbReference type="ARBA" id="ARBA00022553"/>
    </source>
</evidence>
<dbReference type="SMART" id="SM00304">
    <property type="entry name" value="HAMP"/>
    <property type="match status" value="1"/>
</dbReference>
<evidence type="ECO:0000259" key="11">
    <source>
        <dbReference type="PROSITE" id="PS50109"/>
    </source>
</evidence>
<dbReference type="RefSeq" id="WP_344190842.1">
    <property type="nucleotide sequence ID" value="NZ_BAAAND010000004.1"/>
</dbReference>
<accession>A0ABP4PL95</accession>
<evidence type="ECO:0000313" key="14">
    <source>
        <dbReference type="Proteomes" id="UP001500190"/>
    </source>
</evidence>
<dbReference type="SUPFAM" id="SSF55874">
    <property type="entry name" value="ATPase domain of HSP90 chaperone/DNA topoisomerase II/histidine kinase"/>
    <property type="match status" value="1"/>
</dbReference>
<evidence type="ECO:0000256" key="5">
    <source>
        <dbReference type="ARBA" id="ARBA00022679"/>
    </source>
</evidence>
<evidence type="ECO:0000256" key="2">
    <source>
        <dbReference type="ARBA" id="ARBA00004236"/>
    </source>
</evidence>
<keyword evidence="8 10" id="KW-1133">Transmembrane helix</keyword>
<dbReference type="Gene3D" id="3.30.565.10">
    <property type="entry name" value="Histidine kinase-like ATPase, C-terminal domain"/>
    <property type="match status" value="1"/>
</dbReference>